<dbReference type="RefSeq" id="XP_055892055.1">
    <property type="nucleotide sequence ID" value="XM_056036080.1"/>
</dbReference>
<feature type="domain" description="Cation/H+ exchanger transmembrane" evidence="12">
    <location>
        <begin position="101"/>
        <end position="500"/>
    </location>
</feature>
<evidence type="ECO:0000256" key="3">
    <source>
        <dbReference type="ARBA" id="ARBA00022692"/>
    </source>
</evidence>
<feature type="transmembrane region" description="Helical" evidence="11">
    <location>
        <begin position="184"/>
        <end position="206"/>
    </location>
</feature>
<feature type="transmembrane region" description="Helical" evidence="11">
    <location>
        <begin position="153"/>
        <end position="172"/>
    </location>
</feature>
<dbReference type="Gene3D" id="6.10.140.1330">
    <property type="match status" value="1"/>
</dbReference>
<keyword evidence="7 11" id="KW-0472">Membrane</keyword>
<dbReference type="GO" id="GO:0015385">
    <property type="term" value="F:sodium:proton antiporter activity"/>
    <property type="evidence" value="ECO:0007669"/>
    <property type="project" value="InterPro"/>
</dbReference>
<feature type="compositionally biased region" description="Basic and acidic residues" evidence="10">
    <location>
        <begin position="872"/>
        <end position="888"/>
    </location>
</feature>
<evidence type="ECO:0000256" key="1">
    <source>
        <dbReference type="ARBA" id="ARBA00004141"/>
    </source>
</evidence>
<comment type="subcellular location">
    <subcellularLocation>
        <location evidence="1">Membrane</location>
        <topology evidence="1">Multi-pass membrane protein</topology>
    </subcellularLocation>
</comment>
<dbReference type="GO" id="GO:0005886">
    <property type="term" value="C:plasma membrane"/>
    <property type="evidence" value="ECO:0007669"/>
    <property type="project" value="TreeGrafter"/>
</dbReference>
<evidence type="ECO:0000313" key="14">
    <source>
        <dbReference type="RefSeq" id="XP_055892055.1"/>
    </source>
</evidence>
<dbReference type="PANTHER" id="PTHR10110:SF98">
    <property type="entry name" value="SODIUM_HYDROGEN EXCHANGER"/>
    <property type="match status" value="1"/>
</dbReference>
<feature type="region of interest" description="Disordered" evidence="10">
    <location>
        <begin position="816"/>
        <end position="835"/>
    </location>
</feature>
<feature type="transmembrane region" description="Helical" evidence="11">
    <location>
        <begin position="291"/>
        <end position="316"/>
    </location>
</feature>
<evidence type="ECO:0000259" key="12">
    <source>
        <dbReference type="Pfam" id="PF00999"/>
    </source>
</evidence>
<feature type="region of interest" description="Disordered" evidence="10">
    <location>
        <begin position="938"/>
        <end position="957"/>
    </location>
</feature>
<feature type="compositionally biased region" description="Polar residues" evidence="10">
    <location>
        <begin position="798"/>
        <end position="811"/>
    </location>
</feature>
<evidence type="ECO:0000256" key="9">
    <source>
        <dbReference type="RuleBase" id="RU003722"/>
    </source>
</evidence>
<organism evidence="13 14">
    <name type="scientific">Biomphalaria glabrata</name>
    <name type="common">Bloodfluke planorb</name>
    <name type="synonym">Freshwater snail</name>
    <dbReference type="NCBI Taxonomy" id="6526"/>
    <lineage>
        <taxon>Eukaryota</taxon>
        <taxon>Metazoa</taxon>
        <taxon>Spiralia</taxon>
        <taxon>Lophotrochozoa</taxon>
        <taxon>Mollusca</taxon>
        <taxon>Gastropoda</taxon>
        <taxon>Heterobranchia</taxon>
        <taxon>Euthyneura</taxon>
        <taxon>Panpulmonata</taxon>
        <taxon>Hygrophila</taxon>
        <taxon>Lymnaeoidea</taxon>
        <taxon>Planorbidae</taxon>
        <taxon>Biomphalaria</taxon>
    </lineage>
</organism>
<evidence type="ECO:0000256" key="6">
    <source>
        <dbReference type="ARBA" id="ARBA00023065"/>
    </source>
</evidence>
<feature type="compositionally biased region" description="Low complexity" evidence="10">
    <location>
        <begin position="901"/>
        <end position="913"/>
    </location>
</feature>
<evidence type="ECO:0000256" key="11">
    <source>
        <dbReference type="SAM" id="Phobius"/>
    </source>
</evidence>
<evidence type="ECO:0000256" key="2">
    <source>
        <dbReference type="ARBA" id="ARBA00022448"/>
    </source>
</evidence>
<feature type="transmembrane region" description="Helical" evidence="11">
    <location>
        <begin position="474"/>
        <end position="493"/>
    </location>
</feature>
<keyword evidence="2 9" id="KW-0813">Transport</keyword>
<feature type="compositionally biased region" description="Acidic residues" evidence="10">
    <location>
        <begin position="1133"/>
        <end position="1154"/>
    </location>
</feature>
<feature type="transmembrane region" description="Helical" evidence="11">
    <location>
        <begin position="328"/>
        <end position="357"/>
    </location>
</feature>
<dbReference type="OrthoDB" id="196264at2759"/>
<dbReference type="GO" id="GO:0015386">
    <property type="term" value="F:potassium:proton antiporter activity"/>
    <property type="evidence" value="ECO:0007669"/>
    <property type="project" value="TreeGrafter"/>
</dbReference>
<dbReference type="InterPro" id="IPR004709">
    <property type="entry name" value="NaH_exchanger"/>
</dbReference>
<evidence type="ECO:0000256" key="10">
    <source>
        <dbReference type="SAM" id="MobiDB-lite"/>
    </source>
</evidence>
<keyword evidence="5" id="KW-0915">Sodium</keyword>
<feature type="compositionally biased region" description="Polar residues" evidence="10">
    <location>
        <begin position="938"/>
        <end position="951"/>
    </location>
</feature>
<dbReference type="PRINTS" id="PR01084">
    <property type="entry name" value="NAHEXCHNGR"/>
</dbReference>
<comment type="similarity">
    <text evidence="9">Belongs to the monovalent cation:proton antiporter 1 (CPA1) transporter (TC 2.A.36) family.</text>
</comment>
<keyword evidence="13" id="KW-1185">Reference proteome</keyword>
<keyword evidence="4 11" id="KW-1133">Transmembrane helix</keyword>
<feature type="region of interest" description="Disordered" evidence="10">
    <location>
        <begin position="1122"/>
        <end position="1154"/>
    </location>
</feature>
<reference evidence="14" key="1">
    <citation type="submission" date="2025-08" db="UniProtKB">
        <authorList>
            <consortium name="RefSeq"/>
        </authorList>
    </citation>
    <scope>IDENTIFICATION</scope>
</reference>
<dbReference type="PANTHER" id="PTHR10110">
    <property type="entry name" value="SODIUM/HYDROGEN EXCHANGER"/>
    <property type="match status" value="1"/>
</dbReference>
<evidence type="ECO:0000256" key="7">
    <source>
        <dbReference type="ARBA" id="ARBA00023136"/>
    </source>
</evidence>
<dbReference type="Pfam" id="PF00999">
    <property type="entry name" value="Na_H_Exchanger"/>
    <property type="match status" value="1"/>
</dbReference>
<dbReference type="Proteomes" id="UP001165740">
    <property type="component" value="Chromosome 7"/>
</dbReference>
<feature type="transmembrane region" description="Helical" evidence="11">
    <location>
        <begin position="120"/>
        <end position="141"/>
    </location>
</feature>
<dbReference type="GO" id="GO:0051453">
    <property type="term" value="P:regulation of intracellular pH"/>
    <property type="evidence" value="ECO:0007669"/>
    <property type="project" value="TreeGrafter"/>
</dbReference>
<feature type="transmembrane region" description="Helical" evidence="11">
    <location>
        <begin position="12"/>
        <end position="34"/>
    </location>
</feature>
<sequence>MMGISDYNIFGLRFVFLLCLVIFWIDLILISSIASASTVSEYSSRSSDLSKTIDEEKHKSVSSSDHVEEAHEEKSNHTERYKIVGFEFHHVEVPYVICLWILLASVAKIGFHLYDKLPHIFPESCLLITLGILVGVTLYFTETASSTQYTLDANTFFLFLLPPIIYDAGYHMPNKPFFNNLGTILLLAVVNTLWNTLGIGLGLWGMSYLGWIQKNVSILHSFVFAALISAVDPVAVLAIFEEIQVNEILYIIVFGESLLNDGVTVVIYRMMEGFTEIGESNLEVVDFFAGILQFFVVCLGGTLIGVIYGLLGAFITKYTDHVRVIEPLFIFVLGYLAYLTSEIFELSGILALTFGGIIMRHYTEANMTKKSTTTVKYFMKLMANISETIIFMFLGLSTVIDSHDWQIDFILFAILFCLIFRVTGVIFLAFMVNRRRLIRLSPIDQFIMSYGGLRGGIAFCLALLLDAEKMPERAMFVTTTLVIVFFTVFIQGITIKPVVNALKVERAGEKDPSMNEMIHKRLIDHLMAGMEDIVGRTGDNSMKHKFDYYNTRYLKPWLLREKPKSRDTTIVQGFTKLSLQEAKAAVRSQGISRDPSFLNLLQNTHTLANLYQRRATIGVPNDREHEVIINFPNDPAFTKINDDGQNIQNVLQESMFQPRSAWVKERRHTLAEIHNHPPFQHVEREHLRHLFSDMHNQAKLEGAKNSMYTNISESKRERRNISFSTLNLPQEKRIAESASNTQEPTNNYIESKSTYKFCQPQETNIMPHEVSVPTEVVFTLGMPASSKKSNGVKKSPPHLTSSSSKLAPVSNNLKKSKTSFQATSNDSPYLSSNDPDPGMFAGVNLNRTESANIPLCNSTSVSENCQSISESGDFRDGDDDGRSIKEETLAESSLPWRRSTSLPPVSSSVSLSLPDDENPLMSEAPSWADNLAYSHLTETGSPYNSPNNTITAVPKESHPRPIFDLFPPASPPHSEAALLSIPPPWSCTETTADLMIEEPLPSQSLKARDSGDKASCLLVSAHDLVPPSYHSCLELNNRGLEPPMTRRHSEASSPVHFQLMEKPDSASVAAIESQLIGIEEDYHHAMTDRVSMWLASHNADPFDQEEIPVDTSTEEKEKILESLRRKKENWTLGDDDEGTDADVESDDDIQDTRL</sequence>
<gene>
    <name evidence="14" type="primary">LOC106070408</name>
</gene>
<accession>A0A9W3AXV4</accession>
<feature type="transmembrane region" description="Helical" evidence="11">
    <location>
        <begin position="218"/>
        <end position="240"/>
    </location>
</feature>
<dbReference type="AlphaFoldDB" id="A0A9W3AXV4"/>
<feature type="transmembrane region" description="Helical" evidence="11">
    <location>
        <begin position="409"/>
        <end position="432"/>
    </location>
</feature>
<evidence type="ECO:0000256" key="5">
    <source>
        <dbReference type="ARBA" id="ARBA00023053"/>
    </source>
</evidence>
<keyword evidence="3 9" id="KW-0812">Transmembrane</keyword>
<dbReference type="InterPro" id="IPR006153">
    <property type="entry name" value="Cation/H_exchanger_TM"/>
</dbReference>
<feature type="region of interest" description="Disordered" evidence="10">
    <location>
        <begin position="858"/>
        <end position="923"/>
    </location>
</feature>
<feature type="compositionally biased region" description="Polar residues" evidence="10">
    <location>
        <begin position="816"/>
        <end position="834"/>
    </location>
</feature>
<keyword evidence="6 9" id="KW-0406">Ion transport</keyword>
<feature type="region of interest" description="Disordered" evidence="10">
    <location>
        <begin position="784"/>
        <end position="811"/>
    </location>
</feature>
<dbReference type="OMA" id="YHTISVA"/>
<feature type="transmembrane region" description="Helical" evidence="11">
    <location>
        <begin position="93"/>
        <end position="113"/>
    </location>
</feature>
<evidence type="ECO:0000256" key="4">
    <source>
        <dbReference type="ARBA" id="ARBA00022989"/>
    </source>
</evidence>
<proteinExistence type="inferred from homology"/>
<name>A0A9W3AXV4_BIOGL</name>
<feature type="transmembrane region" description="Helical" evidence="11">
    <location>
        <begin position="377"/>
        <end position="397"/>
    </location>
</feature>
<dbReference type="GeneID" id="106070408"/>
<dbReference type="GO" id="GO:0098719">
    <property type="term" value="P:sodium ion import across plasma membrane"/>
    <property type="evidence" value="ECO:0007669"/>
    <property type="project" value="TreeGrafter"/>
</dbReference>
<dbReference type="NCBIfam" id="TIGR00840">
    <property type="entry name" value="b_cpa1"/>
    <property type="match status" value="1"/>
</dbReference>
<protein>
    <recommendedName>
        <fullName evidence="9">Sodium/hydrogen exchanger</fullName>
    </recommendedName>
</protein>
<feature type="compositionally biased region" description="Polar residues" evidence="10">
    <location>
        <begin position="858"/>
        <end position="870"/>
    </location>
</feature>
<keyword evidence="8 9" id="KW-0739">Sodium transport</keyword>
<evidence type="ECO:0000313" key="13">
    <source>
        <dbReference type="Proteomes" id="UP001165740"/>
    </source>
</evidence>
<keyword evidence="9" id="KW-0050">Antiport</keyword>
<dbReference type="InterPro" id="IPR018422">
    <property type="entry name" value="Cation/H_exchanger_CPA1"/>
</dbReference>
<dbReference type="Gene3D" id="6.10.250.1040">
    <property type="match status" value="1"/>
</dbReference>
<evidence type="ECO:0000256" key="8">
    <source>
        <dbReference type="ARBA" id="ARBA00023201"/>
    </source>
</evidence>